<dbReference type="PANTHER" id="PTHR42796:SF4">
    <property type="entry name" value="FUMARYLACETOACETATE HYDROLASE DOMAIN-CONTAINING PROTEIN 2A"/>
    <property type="match status" value="1"/>
</dbReference>
<comment type="caution">
    <text evidence="4">The sequence shown here is derived from an EMBL/GenBank/DDBJ whole genome shotgun (WGS) entry which is preliminary data.</text>
</comment>
<dbReference type="InterPro" id="IPR036663">
    <property type="entry name" value="Fumarylacetoacetase_C_sf"/>
</dbReference>
<comment type="similarity">
    <text evidence="1">Belongs to the FAH family.</text>
</comment>
<keyword evidence="2" id="KW-0479">Metal-binding</keyword>
<dbReference type="Gene3D" id="3.90.850.10">
    <property type="entry name" value="Fumarylacetoacetase-like, C-terminal domain"/>
    <property type="match status" value="1"/>
</dbReference>
<evidence type="ECO:0000256" key="1">
    <source>
        <dbReference type="ARBA" id="ARBA00010211"/>
    </source>
</evidence>
<dbReference type="Pfam" id="PF01557">
    <property type="entry name" value="FAA_hydrolase"/>
    <property type="match status" value="1"/>
</dbReference>
<dbReference type="InterPro" id="IPR011234">
    <property type="entry name" value="Fumarylacetoacetase-like_C"/>
</dbReference>
<dbReference type="GO" id="GO:0044281">
    <property type="term" value="P:small molecule metabolic process"/>
    <property type="evidence" value="ECO:0007669"/>
    <property type="project" value="UniProtKB-ARBA"/>
</dbReference>
<protein>
    <submittedName>
        <fullName evidence="4">Fumarylacetoacetate hydrolase</fullName>
    </submittedName>
</protein>
<dbReference type="SUPFAM" id="SSF56529">
    <property type="entry name" value="FAH"/>
    <property type="match status" value="1"/>
</dbReference>
<sequence>MALNLLRYHDQNQCAWGVLERGQIYPLKIDESTTDTTAAVIRLGIQGIQQLVNREMALPLDAVELLSPITSEQKIICQGANYRQHMIDSGMNPDEKNFNMFFTKSSASIHAPVGAIAKPKHVQLLDYEIELCLILKLDIDHQVSVNDSNLHEYVAGICIGNDISARDVQIPQTQFYKGKSYRSFCPLGPVLCLLEAHEMHYLQQMNLCLKVNGTVRQQDSSANMVFKPAETLSEMSQVFNFRAGDVVMTGTPSGCALSIPSPLLVKISGLLPEHKKWEIFIKKQKATGRYLNIGDVLELQIQSADGKIDLGTQRHTVEFLK</sequence>
<evidence type="ECO:0000313" key="4">
    <source>
        <dbReference type="EMBL" id="OOV81176.1"/>
    </source>
</evidence>
<evidence type="ECO:0000256" key="2">
    <source>
        <dbReference type="ARBA" id="ARBA00022723"/>
    </source>
</evidence>
<dbReference type="Proteomes" id="UP000191160">
    <property type="component" value="Unassembled WGS sequence"/>
</dbReference>
<organism evidence="4 5">
    <name type="scientific">Acinetobacter amyesii</name>
    <dbReference type="NCBI Taxonomy" id="2942470"/>
    <lineage>
        <taxon>Bacteria</taxon>
        <taxon>Pseudomonadati</taxon>
        <taxon>Pseudomonadota</taxon>
        <taxon>Gammaproteobacteria</taxon>
        <taxon>Moraxellales</taxon>
        <taxon>Moraxellaceae</taxon>
        <taxon>Acinetobacter</taxon>
    </lineage>
</organism>
<dbReference type="AlphaFoldDB" id="A0A1T1GU91"/>
<evidence type="ECO:0000313" key="5">
    <source>
        <dbReference type="Proteomes" id="UP000191160"/>
    </source>
</evidence>
<dbReference type="EMBL" id="MVKX01000007">
    <property type="protein sequence ID" value="OOV81176.1"/>
    <property type="molecule type" value="Genomic_DNA"/>
</dbReference>
<feature type="domain" description="Fumarylacetoacetase-like C-terminal" evidence="3">
    <location>
        <begin position="74"/>
        <end position="317"/>
    </location>
</feature>
<evidence type="ECO:0000259" key="3">
    <source>
        <dbReference type="Pfam" id="PF01557"/>
    </source>
</evidence>
<dbReference type="PANTHER" id="PTHR42796">
    <property type="entry name" value="FUMARYLACETOACETATE HYDROLASE DOMAIN-CONTAINING PROTEIN 2A-RELATED"/>
    <property type="match status" value="1"/>
</dbReference>
<gene>
    <name evidence="4" type="ORF">B1202_11485</name>
</gene>
<keyword evidence="5" id="KW-1185">Reference proteome</keyword>
<accession>A0A1T1GU91</accession>
<name>A0A1T1GU91_9GAMM</name>
<dbReference type="GO" id="GO:0016787">
    <property type="term" value="F:hydrolase activity"/>
    <property type="evidence" value="ECO:0007669"/>
    <property type="project" value="UniProtKB-KW"/>
</dbReference>
<proteinExistence type="inferred from homology"/>
<dbReference type="GO" id="GO:0046872">
    <property type="term" value="F:metal ion binding"/>
    <property type="evidence" value="ECO:0007669"/>
    <property type="project" value="UniProtKB-KW"/>
</dbReference>
<dbReference type="InterPro" id="IPR051121">
    <property type="entry name" value="FAH"/>
</dbReference>
<keyword evidence="4" id="KW-0378">Hydrolase</keyword>
<dbReference type="RefSeq" id="WP_078190737.1">
    <property type="nucleotide sequence ID" value="NZ_JAMCOZ010000009.1"/>
</dbReference>
<reference evidence="4 5" key="1">
    <citation type="submission" date="2017-02" db="EMBL/GenBank/DDBJ databases">
        <title>Acinetobacter sp. ANC 4945, whole genome shotgun sequencing project.</title>
        <authorList>
            <person name="Radolfova-Krizova L."/>
            <person name="Al Atrouni A."/>
            <person name="Nemec A."/>
        </authorList>
    </citation>
    <scope>NUCLEOTIDE SEQUENCE [LARGE SCALE GENOMIC DNA]</scope>
    <source>
        <strain evidence="4 5">ANC 4945</strain>
    </source>
</reference>